<dbReference type="InterPro" id="IPR000210">
    <property type="entry name" value="BTB/POZ_dom"/>
</dbReference>
<dbReference type="CDD" id="cd18186">
    <property type="entry name" value="BTB_POZ_ZBTB_KLHL-like"/>
    <property type="match status" value="1"/>
</dbReference>
<organism evidence="3 4">
    <name type="scientific">Phyllosticta capitalensis</name>
    <dbReference type="NCBI Taxonomy" id="121624"/>
    <lineage>
        <taxon>Eukaryota</taxon>
        <taxon>Fungi</taxon>
        <taxon>Dikarya</taxon>
        <taxon>Ascomycota</taxon>
        <taxon>Pezizomycotina</taxon>
        <taxon>Dothideomycetes</taxon>
        <taxon>Dothideomycetes incertae sedis</taxon>
        <taxon>Botryosphaeriales</taxon>
        <taxon>Phyllostictaceae</taxon>
        <taxon>Phyllosticta</taxon>
    </lineage>
</organism>
<name>A0ABR1YGT4_9PEZI</name>
<dbReference type="PANTHER" id="PTHR47843">
    <property type="entry name" value="BTB DOMAIN-CONTAINING PROTEIN-RELATED"/>
    <property type="match status" value="1"/>
</dbReference>
<feature type="domain" description="BTB" evidence="2">
    <location>
        <begin position="37"/>
        <end position="109"/>
    </location>
</feature>
<dbReference type="Proteomes" id="UP001492380">
    <property type="component" value="Unassembled WGS sequence"/>
</dbReference>
<dbReference type="SUPFAM" id="SSF54695">
    <property type="entry name" value="POZ domain"/>
    <property type="match status" value="1"/>
</dbReference>
<accession>A0ABR1YGT4</accession>
<feature type="compositionally biased region" description="Basic and acidic residues" evidence="1">
    <location>
        <begin position="234"/>
        <end position="243"/>
    </location>
</feature>
<evidence type="ECO:0000313" key="3">
    <source>
        <dbReference type="EMBL" id="KAK8228964.1"/>
    </source>
</evidence>
<dbReference type="EMBL" id="JBBWRZ010000009">
    <property type="protein sequence ID" value="KAK8228964.1"/>
    <property type="molecule type" value="Genomic_DNA"/>
</dbReference>
<dbReference type="Gene3D" id="3.30.710.10">
    <property type="entry name" value="Potassium Channel Kv1.1, Chain A"/>
    <property type="match status" value="1"/>
</dbReference>
<dbReference type="Pfam" id="PF00651">
    <property type="entry name" value="BTB"/>
    <property type="match status" value="1"/>
</dbReference>
<comment type="caution">
    <text evidence="3">The sequence shown here is derived from an EMBL/GenBank/DDBJ whole genome shotgun (WGS) entry which is preliminary data.</text>
</comment>
<feature type="region of interest" description="Disordered" evidence="1">
    <location>
        <begin position="234"/>
        <end position="275"/>
    </location>
</feature>
<dbReference type="InterPro" id="IPR011333">
    <property type="entry name" value="SKP1/BTB/POZ_sf"/>
</dbReference>
<keyword evidence="4" id="KW-1185">Reference proteome</keyword>
<dbReference type="PROSITE" id="PS50097">
    <property type="entry name" value="BTB"/>
    <property type="match status" value="1"/>
</dbReference>
<gene>
    <name evidence="3" type="ORF">HDK90DRAFT_342918</name>
</gene>
<dbReference type="PANTHER" id="PTHR47843:SF2">
    <property type="entry name" value="BTB DOMAIN-CONTAINING PROTEIN"/>
    <property type="match status" value="1"/>
</dbReference>
<reference evidence="3 4" key="1">
    <citation type="submission" date="2024-04" db="EMBL/GenBank/DDBJ databases">
        <title>Phyllosticta paracitricarpa is synonymous to the EU quarantine fungus P. citricarpa based on phylogenomic analyses.</title>
        <authorList>
            <consortium name="Lawrence Berkeley National Laboratory"/>
            <person name="Van Ingen-Buijs V.A."/>
            <person name="Van Westerhoven A.C."/>
            <person name="Haridas S."/>
            <person name="Skiadas P."/>
            <person name="Martin F."/>
            <person name="Groenewald J.Z."/>
            <person name="Crous P.W."/>
            <person name="Seidl M.F."/>
        </authorList>
    </citation>
    <scope>NUCLEOTIDE SEQUENCE [LARGE SCALE GENOMIC DNA]</scope>
    <source>
        <strain evidence="3 4">CBS 123374</strain>
    </source>
</reference>
<evidence type="ECO:0000313" key="4">
    <source>
        <dbReference type="Proteomes" id="UP001492380"/>
    </source>
</evidence>
<evidence type="ECO:0000259" key="2">
    <source>
        <dbReference type="PROSITE" id="PS50097"/>
    </source>
</evidence>
<sequence>MSSRAQSVVSNGQSHTQRICPYAEVLYAHPPYKQFGEMVKVLVGPEKKEFKVHTGLISHHSSWFRSACEGAGPQNEDGVTKTIKLPDDEPEVFEAVLTWIYTRKFSEKLEACQLKSRFLYRIYIFADKRGVPALKVRVIDALFDKNGSLHYDSIAHVYEHTKRGSGLRKFLVHAVMYKHGIKNLVERKGEDEILKVLPAEFLLDYSVMAEQLVEDPSWATLEWSDFNRCDYHEHPTKTDEKPEVSFADDESDFRRSVSIRGKRPQLSRDYSSSVL</sequence>
<evidence type="ECO:0000256" key="1">
    <source>
        <dbReference type="SAM" id="MobiDB-lite"/>
    </source>
</evidence>
<dbReference type="SMART" id="SM00225">
    <property type="entry name" value="BTB"/>
    <property type="match status" value="1"/>
</dbReference>
<protein>
    <recommendedName>
        <fullName evidence="2">BTB domain-containing protein</fullName>
    </recommendedName>
</protein>
<proteinExistence type="predicted"/>